<keyword evidence="3" id="KW-1185">Reference proteome</keyword>
<name>A0A9P7BDI6_9ASCO</name>
<feature type="region of interest" description="Disordered" evidence="1">
    <location>
        <begin position="1"/>
        <end position="31"/>
    </location>
</feature>
<dbReference type="AlphaFoldDB" id="A0A9P7BDI6"/>
<evidence type="ECO:0000313" key="3">
    <source>
        <dbReference type="Proteomes" id="UP000697127"/>
    </source>
</evidence>
<sequence>NFAFDNSTTNTDSDKLPKIKKKSSIRSNLDDDYNPNNNFNYSFNNTLEEIQHQLNEYDSPVDSIPSPKGRKINPNNDGIEHGLHDLFENRFDNINHNDSNETLDSPTFTSRILPRNYSSKYRNESGVHFQNFNILPHQRSQSKELRRSTINDIRIHSNNNSNNNNNN</sequence>
<evidence type="ECO:0000256" key="1">
    <source>
        <dbReference type="SAM" id="MobiDB-lite"/>
    </source>
</evidence>
<reference evidence="2" key="1">
    <citation type="submission" date="2020-11" db="EMBL/GenBank/DDBJ databases">
        <title>Kefir isolates.</title>
        <authorList>
            <person name="Marcisauskas S."/>
            <person name="Kim Y."/>
            <person name="Blasche S."/>
        </authorList>
    </citation>
    <scope>NUCLEOTIDE SEQUENCE</scope>
    <source>
        <strain evidence="2">Olga-1</strain>
    </source>
</reference>
<protein>
    <submittedName>
        <fullName evidence="2">Uncharacterized protein</fullName>
    </submittedName>
</protein>
<dbReference type="Proteomes" id="UP000697127">
    <property type="component" value="Unassembled WGS sequence"/>
</dbReference>
<feature type="non-terminal residue" evidence="2">
    <location>
        <position position="1"/>
    </location>
</feature>
<comment type="caution">
    <text evidence="2">The sequence shown here is derived from an EMBL/GenBank/DDBJ whole genome shotgun (WGS) entry which is preliminary data.</text>
</comment>
<feature type="non-terminal residue" evidence="2">
    <location>
        <position position="167"/>
    </location>
</feature>
<gene>
    <name evidence="2" type="ORF">C6P40_005396</name>
</gene>
<feature type="compositionally biased region" description="Polar residues" evidence="1">
    <location>
        <begin position="1"/>
        <end position="11"/>
    </location>
</feature>
<dbReference type="EMBL" id="PUHW01000930">
    <property type="protein sequence ID" value="KAG0681883.1"/>
    <property type="molecule type" value="Genomic_DNA"/>
</dbReference>
<evidence type="ECO:0000313" key="2">
    <source>
        <dbReference type="EMBL" id="KAG0681883.1"/>
    </source>
</evidence>
<accession>A0A9P7BDI6</accession>
<proteinExistence type="predicted"/>
<organism evidence="2 3">
    <name type="scientific">Pichia californica</name>
    <dbReference type="NCBI Taxonomy" id="460514"/>
    <lineage>
        <taxon>Eukaryota</taxon>
        <taxon>Fungi</taxon>
        <taxon>Dikarya</taxon>
        <taxon>Ascomycota</taxon>
        <taxon>Saccharomycotina</taxon>
        <taxon>Pichiomycetes</taxon>
        <taxon>Pichiales</taxon>
        <taxon>Pichiaceae</taxon>
        <taxon>Pichia</taxon>
    </lineage>
</organism>